<dbReference type="SUPFAM" id="SSF52172">
    <property type="entry name" value="CheY-like"/>
    <property type="match status" value="1"/>
</dbReference>
<dbReference type="Proteomes" id="UP001501126">
    <property type="component" value="Unassembled WGS sequence"/>
</dbReference>
<evidence type="ECO:0000259" key="3">
    <source>
        <dbReference type="PROSITE" id="PS50930"/>
    </source>
</evidence>
<dbReference type="SMART" id="SM00448">
    <property type="entry name" value="REC"/>
    <property type="match status" value="1"/>
</dbReference>
<dbReference type="InterPro" id="IPR001789">
    <property type="entry name" value="Sig_transdc_resp-reg_receiver"/>
</dbReference>
<feature type="domain" description="HTH LytTR-type" evidence="3">
    <location>
        <begin position="147"/>
        <end position="245"/>
    </location>
</feature>
<dbReference type="SMART" id="SM00850">
    <property type="entry name" value="LytTR"/>
    <property type="match status" value="1"/>
</dbReference>
<dbReference type="RefSeq" id="WP_343788258.1">
    <property type="nucleotide sequence ID" value="NZ_BAAAFH010000021.1"/>
</dbReference>
<evidence type="ECO:0000259" key="2">
    <source>
        <dbReference type="PROSITE" id="PS50110"/>
    </source>
</evidence>
<dbReference type="PANTHER" id="PTHR37299">
    <property type="entry name" value="TRANSCRIPTIONAL REGULATOR-RELATED"/>
    <property type="match status" value="1"/>
</dbReference>
<dbReference type="Pfam" id="PF04397">
    <property type="entry name" value="LytTR"/>
    <property type="match status" value="1"/>
</dbReference>
<protein>
    <submittedName>
        <fullName evidence="4">Uncharacterized protein</fullName>
    </submittedName>
</protein>
<dbReference type="InterPro" id="IPR011006">
    <property type="entry name" value="CheY-like_superfamily"/>
</dbReference>
<dbReference type="PROSITE" id="PS50110">
    <property type="entry name" value="RESPONSE_REGULATORY"/>
    <property type="match status" value="1"/>
</dbReference>
<evidence type="ECO:0000313" key="4">
    <source>
        <dbReference type="EMBL" id="GAA0876085.1"/>
    </source>
</evidence>
<dbReference type="InterPro" id="IPR046947">
    <property type="entry name" value="LytR-like"/>
</dbReference>
<evidence type="ECO:0000256" key="1">
    <source>
        <dbReference type="PROSITE-ProRule" id="PRU00169"/>
    </source>
</evidence>
<dbReference type="CDD" id="cd17534">
    <property type="entry name" value="REC_DC-like"/>
    <property type="match status" value="1"/>
</dbReference>
<accession>A0ABP3Y3R0</accession>
<feature type="modified residue" description="4-aspartylphosphate" evidence="1">
    <location>
        <position position="59"/>
    </location>
</feature>
<gene>
    <name evidence="4" type="ORF">GCM10009118_24950</name>
</gene>
<evidence type="ECO:0000313" key="5">
    <source>
        <dbReference type="Proteomes" id="UP001501126"/>
    </source>
</evidence>
<name>A0ABP3Y3R0_9FLAO</name>
<dbReference type="Gene3D" id="2.40.50.1020">
    <property type="entry name" value="LytTr DNA-binding domain"/>
    <property type="match status" value="1"/>
</dbReference>
<dbReference type="PROSITE" id="PS50930">
    <property type="entry name" value="HTH_LYTTR"/>
    <property type="match status" value="1"/>
</dbReference>
<dbReference type="Gene3D" id="3.40.50.2300">
    <property type="match status" value="1"/>
</dbReference>
<organism evidence="4 5">
    <name type="scientific">Wandonia haliotis</name>
    <dbReference type="NCBI Taxonomy" id="574963"/>
    <lineage>
        <taxon>Bacteria</taxon>
        <taxon>Pseudomonadati</taxon>
        <taxon>Bacteroidota</taxon>
        <taxon>Flavobacteriia</taxon>
        <taxon>Flavobacteriales</taxon>
        <taxon>Crocinitomicaceae</taxon>
        <taxon>Wandonia</taxon>
    </lineage>
</organism>
<dbReference type="PANTHER" id="PTHR37299:SF1">
    <property type="entry name" value="STAGE 0 SPORULATION PROTEIN A HOMOLOG"/>
    <property type="match status" value="1"/>
</dbReference>
<comment type="caution">
    <text evidence="4">The sequence shown here is derived from an EMBL/GenBank/DDBJ whole genome shotgun (WGS) entry which is preliminary data.</text>
</comment>
<dbReference type="Pfam" id="PF00072">
    <property type="entry name" value="Response_reg"/>
    <property type="match status" value="1"/>
</dbReference>
<proteinExistence type="predicted"/>
<sequence length="246" mass="27506">MNNSTPIRIGIVEDEALIADHLAQSLEDLGYQIAFIADEAAETLDLLQANNTIDLLLLDINIHGALDGIDLANQVNRLYSIPLIFISSNTDAKTLERVRYTRPAGFIVKPYTLKDLETTIGIALFNYYDGEIGNEKSESPSSVNSSFFLKDKHAFVRLDFGDILYVEALDNYSVIHTGSGKHIVSQTLKSVEQKFSGNNFMRIHRSFLVNLEKIEKIEPKSVTISGKEIPLSESNKSELLQRVNLF</sequence>
<keyword evidence="1" id="KW-0597">Phosphoprotein</keyword>
<dbReference type="EMBL" id="BAAAFH010000021">
    <property type="protein sequence ID" value="GAA0876085.1"/>
    <property type="molecule type" value="Genomic_DNA"/>
</dbReference>
<feature type="domain" description="Response regulatory" evidence="2">
    <location>
        <begin position="8"/>
        <end position="124"/>
    </location>
</feature>
<keyword evidence="5" id="KW-1185">Reference proteome</keyword>
<dbReference type="InterPro" id="IPR007492">
    <property type="entry name" value="LytTR_DNA-bd_dom"/>
</dbReference>
<reference evidence="5" key="1">
    <citation type="journal article" date="2019" name="Int. J. Syst. Evol. Microbiol.">
        <title>The Global Catalogue of Microorganisms (GCM) 10K type strain sequencing project: providing services to taxonomists for standard genome sequencing and annotation.</title>
        <authorList>
            <consortium name="The Broad Institute Genomics Platform"/>
            <consortium name="The Broad Institute Genome Sequencing Center for Infectious Disease"/>
            <person name="Wu L."/>
            <person name="Ma J."/>
        </authorList>
    </citation>
    <scope>NUCLEOTIDE SEQUENCE [LARGE SCALE GENOMIC DNA]</scope>
    <source>
        <strain evidence="5">JCM 16083</strain>
    </source>
</reference>